<evidence type="ECO:0000256" key="2">
    <source>
        <dbReference type="SAM" id="SignalP"/>
    </source>
</evidence>
<proteinExistence type="predicted"/>
<evidence type="ECO:0000256" key="1">
    <source>
        <dbReference type="SAM" id="MobiDB-lite"/>
    </source>
</evidence>
<dbReference type="AlphaFoldDB" id="A0AA40AGU2"/>
<dbReference type="Proteomes" id="UP001172102">
    <property type="component" value="Unassembled WGS sequence"/>
</dbReference>
<feature type="compositionally biased region" description="Polar residues" evidence="1">
    <location>
        <begin position="72"/>
        <end position="90"/>
    </location>
</feature>
<evidence type="ECO:0008006" key="5">
    <source>
        <dbReference type="Google" id="ProtNLM"/>
    </source>
</evidence>
<feature type="region of interest" description="Disordered" evidence="1">
    <location>
        <begin position="44"/>
        <end position="92"/>
    </location>
</feature>
<organism evidence="3 4">
    <name type="scientific">Lasiosphaeris hirsuta</name>
    <dbReference type="NCBI Taxonomy" id="260670"/>
    <lineage>
        <taxon>Eukaryota</taxon>
        <taxon>Fungi</taxon>
        <taxon>Dikarya</taxon>
        <taxon>Ascomycota</taxon>
        <taxon>Pezizomycotina</taxon>
        <taxon>Sordariomycetes</taxon>
        <taxon>Sordariomycetidae</taxon>
        <taxon>Sordariales</taxon>
        <taxon>Lasiosphaeriaceae</taxon>
        <taxon>Lasiosphaeris</taxon>
    </lineage>
</organism>
<sequence length="184" mass="19911">MPDAITVYALRLMGLLGFAGCAPEDHQDPTVAQRNWRCLQQQVKPKHISDKEPQPGPGAPASQLPPLVPASRVNTTPTPGAQKNGNQQMSDGRWATPALSVTGVWRSTSNKQPTSSRKRLGLMLHFALLRTCSRASGSPLTMHGFFPACHKSCCNPVRKLGLVLYTPLLHTPSSSASRTRGPRL</sequence>
<keyword evidence="4" id="KW-1185">Reference proteome</keyword>
<comment type="caution">
    <text evidence="3">The sequence shown here is derived from an EMBL/GenBank/DDBJ whole genome shotgun (WGS) entry which is preliminary data.</text>
</comment>
<reference evidence="3" key="1">
    <citation type="submission" date="2023-06" db="EMBL/GenBank/DDBJ databases">
        <title>Genome-scale phylogeny and comparative genomics of the fungal order Sordariales.</title>
        <authorList>
            <consortium name="Lawrence Berkeley National Laboratory"/>
            <person name="Hensen N."/>
            <person name="Bonometti L."/>
            <person name="Westerberg I."/>
            <person name="Brannstrom I.O."/>
            <person name="Guillou S."/>
            <person name="Cros-Aarteil S."/>
            <person name="Calhoun S."/>
            <person name="Haridas S."/>
            <person name="Kuo A."/>
            <person name="Mondo S."/>
            <person name="Pangilinan J."/>
            <person name="Riley R."/>
            <person name="Labutti K."/>
            <person name="Andreopoulos B."/>
            <person name="Lipzen A."/>
            <person name="Chen C."/>
            <person name="Yanf M."/>
            <person name="Daum C."/>
            <person name="Ng V."/>
            <person name="Clum A."/>
            <person name="Steindorff A."/>
            <person name="Ohm R."/>
            <person name="Martin F."/>
            <person name="Silar P."/>
            <person name="Natvig D."/>
            <person name="Lalanne C."/>
            <person name="Gautier V."/>
            <person name="Ament-Velasquez S.L."/>
            <person name="Kruys A."/>
            <person name="Hutchinson M.I."/>
            <person name="Powell A.J."/>
            <person name="Barry K."/>
            <person name="Miller A.N."/>
            <person name="Grigoriev I.V."/>
            <person name="Debuchy R."/>
            <person name="Gladieux P."/>
            <person name="Thoren M.H."/>
            <person name="Johannesson H."/>
        </authorList>
    </citation>
    <scope>NUCLEOTIDE SEQUENCE</scope>
    <source>
        <strain evidence="3">SMH4607-1</strain>
    </source>
</reference>
<feature type="chain" id="PRO_5041345476" description="Secreted protein" evidence="2">
    <location>
        <begin position="22"/>
        <end position="184"/>
    </location>
</feature>
<evidence type="ECO:0000313" key="3">
    <source>
        <dbReference type="EMBL" id="KAK0715600.1"/>
    </source>
</evidence>
<gene>
    <name evidence="3" type="ORF">B0H67DRAFT_243883</name>
</gene>
<protein>
    <recommendedName>
        <fullName evidence="5">Secreted protein</fullName>
    </recommendedName>
</protein>
<name>A0AA40AGU2_9PEZI</name>
<evidence type="ECO:0000313" key="4">
    <source>
        <dbReference type="Proteomes" id="UP001172102"/>
    </source>
</evidence>
<feature type="signal peptide" evidence="2">
    <location>
        <begin position="1"/>
        <end position="21"/>
    </location>
</feature>
<dbReference type="EMBL" id="JAUKUA010000004">
    <property type="protein sequence ID" value="KAK0715600.1"/>
    <property type="molecule type" value="Genomic_DNA"/>
</dbReference>
<keyword evidence="2" id="KW-0732">Signal</keyword>
<accession>A0AA40AGU2</accession>